<dbReference type="Proteomes" id="UP000887579">
    <property type="component" value="Unplaced"/>
</dbReference>
<proteinExistence type="predicted"/>
<reference evidence="2" key="1">
    <citation type="submission" date="2022-11" db="UniProtKB">
        <authorList>
            <consortium name="WormBaseParasite"/>
        </authorList>
    </citation>
    <scope>IDENTIFICATION</scope>
</reference>
<evidence type="ECO:0000313" key="1">
    <source>
        <dbReference type="Proteomes" id="UP000887579"/>
    </source>
</evidence>
<organism evidence="1 2">
    <name type="scientific">Panagrolaimus sp. ES5</name>
    <dbReference type="NCBI Taxonomy" id="591445"/>
    <lineage>
        <taxon>Eukaryota</taxon>
        <taxon>Metazoa</taxon>
        <taxon>Ecdysozoa</taxon>
        <taxon>Nematoda</taxon>
        <taxon>Chromadorea</taxon>
        <taxon>Rhabditida</taxon>
        <taxon>Tylenchina</taxon>
        <taxon>Panagrolaimomorpha</taxon>
        <taxon>Panagrolaimoidea</taxon>
        <taxon>Panagrolaimidae</taxon>
        <taxon>Panagrolaimus</taxon>
    </lineage>
</organism>
<accession>A0AC34FI63</accession>
<name>A0AC34FI63_9BILA</name>
<evidence type="ECO:0000313" key="2">
    <source>
        <dbReference type="WBParaSite" id="ES5_v2.g16953.t1"/>
    </source>
</evidence>
<dbReference type="WBParaSite" id="ES5_v2.g16953.t1">
    <property type="protein sequence ID" value="ES5_v2.g16953.t1"/>
    <property type="gene ID" value="ES5_v2.g16953"/>
</dbReference>
<sequence>MKFLLFATFFFIASAKAAPVQNLGDQVIRQEQVALFVLYKGRNLNVWRQDIDGYSRFYVTPLCIVDLNSFSCNKNEYQVPSRWVFSFKVKLWDFDVATVVQKALKQKGISAQTGDIIILPMQSVRVGLRDATPNIKTDNKWTPYGMVYLKSEDANKLAHEVFNSVSFDEEVSSDYKESKNEDSIIKELLKIFQQDKIQSIKLTDEKWDSVFWDDIFTRPDIQTSYLNNVMKYNENENNFKFDKKSADAFRQKVATEHTDSNSFSVGVGASFAGFGANVETSVSDSHSDANSSDQQKKTASAIKVEDFEKLINDRKMNVEWKGKKFVQKSFDLYRINTKELKTTSENAFKRVIVSKEKVGQKIDIKVETNATDFEHIYDEKTTIPTTTTTTPATTTTTSTTTTTTTTTAKPTTAGTTLLPCNGISDGKEIEGTDTSGKPCKRAVKDAAGGTVIDLSALG</sequence>
<protein>
    <submittedName>
        <fullName evidence="2">Uncharacterized protein</fullName>
    </submittedName>
</protein>